<gene>
    <name evidence="2" type="ORF">HNR31_002951</name>
</gene>
<dbReference type="EMBL" id="JACDUT010000010">
    <property type="protein sequence ID" value="MBA2876156.1"/>
    <property type="molecule type" value="Genomic_DNA"/>
</dbReference>
<evidence type="ECO:0000313" key="2">
    <source>
        <dbReference type="EMBL" id="MBA2876156.1"/>
    </source>
</evidence>
<dbReference type="AlphaFoldDB" id="A0A7W0BYX1"/>
<proteinExistence type="predicted"/>
<dbReference type="RefSeq" id="WP_258561097.1">
    <property type="nucleotide sequence ID" value="NZ_JACDUT010000010.1"/>
</dbReference>
<dbReference type="InterPro" id="IPR025164">
    <property type="entry name" value="Toastrack_DUF4097"/>
</dbReference>
<comment type="caution">
    <text evidence="2">The sequence shown here is derived from an EMBL/GenBank/DDBJ whole genome shotgun (WGS) entry which is preliminary data.</text>
</comment>
<accession>A0A7W0BYX1</accession>
<sequence>MKGFFMILLGVIGLYVIFFNPIDFSWLSFGNQGTQSVISKKIDMIEIDVSGVNTTIIPEKREDLKADLDGKGKLIVKRHGDKVEVSVKRTRKWFDWFLFNKKARLNIYIPKDYDRNMAINLGSGNLSFSGHSKNEPMKLNELLLDVGSGNINLKNLSVKYFEHNGSSGNVEIDSLTTETGSFDVSSGNLNVKHYIGAIKAELSSGNLNVQMDKLIDSVDIEVSSGKVDINLPTNADFTLNGKTSSGNITCDFPLTSKKISNKNIKGIHGSGKHQIDLTVSSGNINIY</sequence>
<dbReference type="Pfam" id="PF13349">
    <property type="entry name" value="DUF4097"/>
    <property type="match status" value="1"/>
</dbReference>
<name>A0A7W0BYX1_9BACL</name>
<dbReference type="Proteomes" id="UP000523087">
    <property type="component" value="Unassembled WGS sequence"/>
</dbReference>
<reference evidence="2 3" key="1">
    <citation type="submission" date="2020-07" db="EMBL/GenBank/DDBJ databases">
        <title>Genomic Encyclopedia of Type Strains, Phase IV (KMG-IV): sequencing the most valuable type-strain genomes for metagenomic binning, comparative biology and taxonomic classification.</title>
        <authorList>
            <person name="Goeker M."/>
        </authorList>
    </citation>
    <scope>NUCLEOTIDE SEQUENCE [LARGE SCALE GENOMIC DNA]</scope>
    <source>
        <strain evidence="2 3">DSM 15730</strain>
    </source>
</reference>
<keyword evidence="3" id="KW-1185">Reference proteome</keyword>
<evidence type="ECO:0000313" key="3">
    <source>
        <dbReference type="Proteomes" id="UP000523087"/>
    </source>
</evidence>
<feature type="domain" description="DUF4097" evidence="1">
    <location>
        <begin position="42"/>
        <end position="286"/>
    </location>
</feature>
<organism evidence="2 3">
    <name type="scientific">Thermaerobacillus caldiproteolyticus</name>
    <dbReference type="NCBI Taxonomy" id="247480"/>
    <lineage>
        <taxon>Bacteria</taxon>
        <taxon>Bacillati</taxon>
        <taxon>Bacillota</taxon>
        <taxon>Bacilli</taxon>
        <taxon>Bacillales</taxon>
        <taxon>Anoxybacillaceae</taxon>
        <taxon>Thermaerobacillus</taxon>
    </lineage>
</organism>
<evidence type="ECO:0000259" key="1">
    <source>
        <dbReference type="Pfam" id="PF13349"/>
    </source>
</evidence>
<protein>
    <submittedName>
        <fullName evidence="2">Lia operon protein LiaG</fullName>
    </submittedName>
</protein>